<dbReference type="GeneID" id="8627867"/>
<dbReference type="Proteomes" id="UP000002195">
    <property type="component" value="Unassembled WGS sequence"/>
</dbReference>
<comment type="caution">
    <text evidence="1">The sequence shown here is derived from an EMBL/GenBank/DDBJ whole genome shotgun (WGS) entry which is preliminary data.</text>
</comment>
<sequence length="204" mass="23272">MDKDNNEFFEYKKPFKFNKLCMAFKDDCNILSKLEKNQLPSDVMLLDGFNQKFIQNILPEGLESLYLGDIKQELVIGSILYTVKNVYLFDGFNQKLIPAVLPKGVKSLFIGDIKQKLIIGSIPNTVRSVYLEDGFNQKLAPAILPEGVESLDLGDIKQELINGSIPKTVTKVVVSKKFKYQIKPYVSNKVQTTGKIKIHWEKFY</sequence>
<proteinExistence type="predicted"/>
<accession>Q54FH1</accession>
<gene>
    <name evidence="1" type="ORF">DDB_G0290861</name>
</gene>
<protein>
    <recommendedName>
        <fullName evidence="3">FNIP repeat-containing protein</fullName>
    </recommendedName>
</protein>
<dbReference type="InterPro" id="IPR008615">
    <property type="entry name" value="FNIP"/>
</dbReference>
<dbReference type="Pfam" id="PF05725">
    <property type="entry name" value="FNIP"/>
    <property type="match status" value="3"/>
</dbReference>
<dbReference type="VEuPathDB" id="AmoebaDB:DDB_G0290861"/>
<dbReference type="PaxDb" id="44689-DDB0189121"/>
<name>Q54FH1_DICDI</name>
<dbReference type="EMBL" id="AAFI02000171">
    <property type="protein sequence ID" value="EAL61995.1"/>
    <property type="molecule type" value="Genomic_DNA"/>
</dbReference>
<dbReference type="InParanoid" id="Q54FH1"/>
<dbReference type="InterPro" id="IPR052697">
    <property type="entry name" value="FNIP_repeat"/>
</dbReference>
<dbReference type="AlphaFoldDB" id="Q54FH1"/>
<keyword evidence="2" id="KW-1185">Reference proteome</keyword>
<dbReference type="PANTHER" id="PTHR32031:SF47">
    <property type="entry name" value="B BOX-TYPE DOMAIN-CONTAINING PROTEIN-RELATED"/>
    <property type="match status" value="1"/>
</dbReference>
<dbReference type="SMR" id="Q54FH1"/>
<dbReference type="PANTHER" id="PTHR32031">
    <property type="entry name" value="FNIP REPEAT-CONTAINING PROTEIN-RELATED-RELATED"/>
    <property type="match status" value="1"/>
</dbReference>
<evidence type="ECO:0008006" key="3">
    <source>
        <dbReference type="Google" id="ProtNLM"/>
    </source>
</evidence>
<evidence type="ECO:0000313" key="1">
    <source>
        <dbReference type="EMBL" id="EAL61995.1"/>
    </source>
</evidence>
<organism evidence="1 2">
    <name type="scientific">Dictyostelium discoideum</name>
    <name type="common">Social amoeba</name>
    <dbReference type="NCBI Taxonomy" id="44689"/>
    <lineage>
        <taxon>Eukaryota</taxon>
        <taxon>Amoebozoa</taxon>
        <taxon>Evosea</taxon>
        <taxon>Eumycetozoa</taxon>
        <taxon>Dictyostelia</taxon>
        <taxon>Dictyosteliales</taxon>
        <taxon>Dictyosteliaceae</taxon>
        <taxon>Dictyostelium</taxon>
    </lineage>
</organism>
<reference evidence="1 2" key="1">
    <citation type="journal article" date="2005" name="Nature">
        <title>The genome of the social amoeba Dictyostelium discoideum.</title>
        <authorList>
            <consortium name="The Dictyostelium discoideum Sequencing Consortium"/>
            <person name="Eichinger L."/>
            <person name="Pachebat J.A."/>
            <person name="Glockner G."/>
            <person name="Rajandream M.A."/>
            <person name="Sucgang R."/>
            <person name="Berriman M."/>
            <person name="Song J."/>
            <person name="Olsen R."/>
            <person name="Szafranski K."/>
            <person name="Xu Q."/>
            <person name="Tunggal B."/>
            <person name="Kummerfeld S."/>
            <person name="Madera M."/>
            <person name="Konfortov B.A."/>
            <person name="Rivero F."/>
            <person name="Bankier A.T."/>
            <person name="Lehmann R."/>
            <person name="Hamlin N."/>
            <person name="Davies R."/>
            <person name="Gaudet P."/>
            <person name="Fey P."/>
            <person name="Pilcher K."/>
            <person name="Chen G."/>
            <person name="Saunders D."/>
            <person name="Sodergren E."/>
            <person name="Davis P."/>
            <person name="Kerhornou A."/>
            <person name="Nie X."/>
            <person name="Hall N."/>
            <person name="Anjard C."/>
            <person name="Hemphill L."/>
            <person name="Bason N."/>
            <person name="Farbrother P."/>
            <person name="Desany B."/>
            <person name="Just E."/>
            <person name="Morio T."/>
            <person name="Rost R."/>
            <person name="Churcher C."/>
            <person name="Cooper J."/>
            <person name="Haydock S."/>
            <person name="van Driessche N."/>
            <person name="Cronin A."/>
            <person name="Goodhead I."/>
            <person name="Muzny D."/>
            <person name="Mourier T."/>
            <person name="Pain A."/>
            <person name="Lu M."/>
            <person name="Harper D."/>
            <person name="Lindsay R."/>
            <person name="Hauser H."/>
            <person name="James K."/>
            <person name="Quiles M."/>
            <person name="Madan Babu M."/>
            <person name="Saito T."/>
            <person name="Buchrieser C."/>
            <person name="Wardroper A."/>
            <person name="Felder M."/>
            <person name="Thangavelu M."/>
            <person name="Johnson D."/>
            <person name="Knights A."/>
            <person name="Loulseged H."/>
            <person name="Mungall K."/>
            <person name="Oliver K."/>
            <person name="Price C."/>
            <person name="Quail M.A."/>
            <person name="Urushihara H."/>
            <person name="Hernandez J."/>
            <person name="Rabbinowitsch E."/>
            <person name="Steffen D."/>
            <person name="Sanders M."/>
            <person name="Ma J."/>
            <person name="Kohara Y."/>
            <person name="Sharp S."/>
            <person name="Simmonds M."/>
            <person name="Spiegler S."/>
            <person name="Tivey A."/>
            <person name="Sugano S."/>
            <person name="White B."/>
            <person name="Walker D."/>
            <person name="Woodward J."/>
            <person name="Winckler T."/>
            <person name="Tanaka Y."/>
            <person name="Shaulsky G."/>
            <person name="Schleicher M."/>
            <person name="Weinstock G."/>
            <person name="Rosenthal A."/>
            <person name="Cox E.C."/>
            <person name="Chisholm R.L."/>
            <person name="Gibbs R."/>
            <person name="Loomis W.F."/>
            <person name="Platzer M."/>
            <person name="Kay R.R."/>
            <person name="Williams J."/>
            <person name="Dear P.H."/>
            <person name="Noegel A.A."/>
            <person name="Barrell B."/>
            <person name="Kuspa A."/>
        </authorList>
    </citation>
    <scope>NUCLEOTIDE SEQUENCE [LARGE SCALE GENOMIC DNA]</scope>
    <source>
        <strain evidence="1 2">AX4</strain>
    </source>
</reference>
<dbReference type="HOGENOM" id="CLU_1345352_0_0_1"/>
<dbReference type="KEGG" id="ddi:DDB_G0290861"/>
<evidence type="ECO:0000313" key="2">
    <source>
        <dbReference type="Proteomes" id="UP000002195"/>
    </source>
</evidence>
<dbReference type="eggNOG" id="ENOG502SBJG">
    <property type="taxonomic scope" value="Eukaryota"/>
</dbReference>
<dbReference type="RefSeq" id="XP_635500.1">
    <property type="nucleotide sequence ID" value="XM_630408.1"/>
</dbReference>